<feature type="domain" description="HTH marR-type" evidence="1">
    <location>
        <begin position="38"/>
        <end position="85"/>
    </location>
</feature>
<reference evidence="2" key="1">
    <citation type="submission" date="2011-09" db="EMBL/GenBank/DDBJ databases">
        <title>Complete sequence of Halovivax ruber XH-70.</title>
        <authorList>
            <consortium name="US DOE Joint Genome Institute"/>
            <person name="Lucas S."/>
            <person name="Han J."/>
            <person name="Lapidus A."/>
            <person name="Cheng J.-F."/>
            <person name="Goodwin L."/>
            <person name="Pitluck S."/>
            <person name="Peters L."/>
            <person name="Mikhailova N."/>
            <person name="Davenport K."/>
            <person name="Detter J.C."/>
            <person name="Han C."/>
            <person name="Tapia R."/>
            <person name="Land M."/>
            <person name="Hauser L."/>
            <person name="Kyrpides N."/>
            <person name="Ivanova N."/>
            <person name="Pagani I."/>
            <person name="Sproer C."/>
            <person name="Anderson I."/>
            <person name="Woyke T."/>
        </authorList>
    </citation>
    <scope>NUCLEOTIDE SEQUENCE</scope>
    <source>
        <strain evidence="2">XH-70</strain>
    </source>
</reference>
<keyword evidence="3" id="KW-1185">Reference proteome</keyword>
<dbReference type="HOGENOM" id="CLU_170792_0_0_2"/>
<accession>L0IEW2</accession>
<organism evidence="2 3">
    <name type="scientific">Halovivax ruber (strain DSM 18193 / JCM 13892 / XH-70)</name>
    <dbReference type="NCBI Taxonomy" id="797302"/>
    <lineage>
        <taxon>Archaea</taxon>
        <taxon>Methanobacteriati</taxon>
        <taxon>Methanobacteriota</taxon>
        <taxon>Stenosarchaea group</taxon>
        <taxon>Halobacteria</taxon>
        <taxon>Halobacteriales</taxon>
        <taxon>Natrialbaceae</taxon>
        <taxon>Halovivax</taxon>
    </lineage>
</organism>
<dbReference type="Proteomes" id="UP000010846">
    <property type="component" value="Chromosome"/>
</dbReference>
<dbReference type="OrthoDB" id="196624at2157"/>
<dbReference type="InterPro" id="IPR011991">
    <property type="entry name" value="ArsR-like_HTH"/>
</dbReference>
<dbReference type="InterPro" id="IPR036388">
    <property type="entry name" value="WH-like_DNA-bd_sf"/>
</dbReference>
<dbReference type="KEGG" id="hru:Halru_2174"/>
<dbReference type="GO" id="GO:0003700">
    <property type="term" value="F:DNA-binding transcription factor activity"/>
    <property type="evidence" value="ECO:0007669"/>
    <property type="project" value="InterPro"/>
</dbReference>
<name>L0IEW2_HALRX</name>
<dbReference type="Pfam" id="PF12802">
    <property type="entry name" value="MarR_2"/>
    <property type="match status" value="1"/>
</dbReference>
<evidence type="ECO:0000313" key="3">
    <source>
        <dbReference type="Proteomes" id="UP000010846"/>
    </source>
</evidence>
<dbReference type="RefSeq" id="WP_015301374.1">
    <property type="nucleotide sequence ID" value="NC_019964.1"/>
</dbReference>
<dbReference type="GeneID" id="14376682"/>
<dbReference type="InterPro" id="IPR000835">
    <property type="entry name" value="HTH_MarR-typ"/>
</dbReference>
<dbReference type="InterPro" id="IPR036390">
    <property type="entry name" value="WH_DNA-bd_sf"/>
</dbReference>
<dbReference type="Gene3D" id="1.10.10.10">
    <property type="entry name" value="Winged helix-like DNA-binding domain superfamily/Winged helix DNA-binding domain"/>
    <property type="match status" value="1"/>
</dbReference>
<proteinExistence type="predicted"/>
<evidence type="ECO:0000259" key="1">
    <source>
        <dbReference type="Pfam" id="PF12802"/>
    </source>
</evidence>
<gene>
    <name evidence="2" type="ordered locus">Halru_2174</name>
</gene>
<sequence length="122" mass="13555">MSVIDAGEEASMRKQRLEYPSGWLYLCRHESVHFIIDALLQVDPKKEFNQTELAEFAGISRQSVRRHIDRLVELGVVAETAGGKRYHYNIESPVGQLIAELNGELAAIGIEQAADETAGDES</sequence>
<protein>
    <recommendedName>
        <fullName evidence="1">HTH marR-type domain-containing protein</fullName>
    </recommendedName>
</protein>
<dbReference type="SUPFAM" id="SSF46785">
    <property type="entry name" value="Winged helix' DNA-binding domain"/>
    <property type="match status" value="1"/>
</dbReference>
<dbReference type="EMBL" id="CP003050">
    <property type="protein sequence ID" value="AGB16761.1"/>
    <property type="molecule type" value="Genomic_DNA"/>
</dbReference>
<evidence type="ECO:0000313" key="2">
    <source>
        <dbReference type="EMBL" id="AGB16761.1"/>
    </source>
</evidence>
<dbReference type="eggNOG" id="arCOG08120">
    <property type="taxonomic scope" value="Archaea"/>
</dbReference>
<dbReference type="CDD" id="cd00090">
    <property type="entry name" value="HTH_ARSR"/>
    <property type="match status" value="1"/>
</dbReference>
<dbReference type="AlphaFoldDB" id="L0IEW2"/>